<sequence length="360" mass="36614">MTPSRSLRLGVVALLAGALAAPLPTTLASATEVPAPDATAATETQQTTDPGVIRLGGANRFIVASSIAANTTFPRTPVPVVYIVSGEVFPDALSASAIAGNLGGPVLLVTKNSIPDIVEVRLTALKPKKIVILGGPNTIDPSLDAQFNVYGAPVSRIEGADRYEVSAKASAGAFKQNPTDMVKTVYVASGENYPDALAGAAGTAAPENGTARGPLLLTRKGELPASVDAELQRLSPERIIVLGGPGSVSDTVLDRLRAIQPNVTRIAGEDRYSTAAQVAGKFTPGGTVVVASGQNFPDALAGGPLAINEQGPIVLVQPDAIPASVSDYLTAAKPKHIVILGGDLSVSQKVAGQLAGFIVP</sequence>
<dbReference type="RefSeq" id="WP_368498341.1">
    <property type="nucleotide sequence ID" value="NZ_CP162511.1"/>
</dbReference>
<keyword evidence="1" id="KW-0732">Signal</keyword>
<dbReference type="AlphaFoldDB" id="A0AB39BIJ8"/>
<feature type="signal peptide" evidence="1">
    <location>
        <begin position="1"/>
        <end position="20"/>
    </location>
</feature>
<name>A0AB39BIJ8_9MICO</name>
<dbReference type="Pfam" id="PF04122">
    <property type="entry name" value="CW_binding_2"/>
    <property type="match status" value="3"/>
</dbReference>
<dbReference type="InterPro" id="IPR051922">
    <property type="entry name" value="Bact_Sporulation_Assoc"/>
</dbReference>
<evidence type="ECO:0000313" key="2">
    <source>
        <dbReference type="EMBL" id="XDI05952.1"/>
    </source>
</evidence>
<dbReference type="PANTHER" id="PTHR30032:SF8">
    <property type="entry name" value="GERMINATION-SPECIFIC N-ACETYLMURAMOYL-L-ALANINE AMIDASE"/>
    <property type="match status" value="1"/>
</dbReference>
<dbReference type="PANTHER" id="PTHR30032">
    <property type="entry name" value="N-ACETYLMURAMOYL-L-ALANINE AMIDASE-RELATED"/>
    <property type="match status" value="1"/>
</dbReference>
<accession>A0AB39BIJ8</accession>
<dbReference type="Gene3D" id="3.40.50.12090">
    <property type="match status" value="2"/>
</dbReference>
<evidence type="ECO:0000256" key="1">
    <source>
        <dbReference type="SAM" id="SignalP"/>
    </source>
</evidence>
<feature type="chain" id="PRO_5044233771" evidence="1">
    <location>
        <begin position="21"/>
        <end position="360"/>
    </location>
</feature>
<protein>
    <submittedName>
        <fullName evidence="2">Cell wall-binding repeat-containing protein</fullName>
    </submittedName>
</protein>
<proteinExistence type="predicted"/>
<reference evidence="2" key="1">
    <citation type="submission" date="2024-05" db="EMBL/GenBank/DDBJ databases">
        <title>Herbiconiux sp. A18JL235.</title>
        <authorList>
            <person name="Zhang G."/>
        </authorList>
    </citation>
    <scope>NUCLEOTIDE SEQUENCE</scope>
    <source>
        <strain evidence="2">A18JL235</strain>
    </source>
</reference>
<dbReference type="EMBL" id="CP162511">
    <property type="protein sequence ID" value="XDI05952.1"/>
    <property type="molecule type" value="Genomic_DNA"/>
</dbReference>
<gene>
    <name evidence="2" type="ORF">ABFY20_02305</name>
</gene>
<organism evidence="2">
    <name type="scientific">Herbiconiux sp. A18JL235</name>
    <dbReference type="NCBI Taxonomy" id="3152363"/>
    <lineage>
        <taxon>Bacteria</taxon>
        <taxon>Bacillati</taxon>
        <taxon>Actinomycetota</taxon>
        <taxon>Actinomycetes</taxon>
        <taxon>Micrococcales</taxon>
        <taxon>Microbacteriaceae</taxon>
        <taxon>Herbiconiux</taxon>
    </lineage>
</organism>
<dbReference type="InterPro" id="IPR007253">
    <property type="entry name" value="Cell_wall-bd_2"/>
</dbReference>